<evidence type="ECO:0000256" key="8">
    <source>
        <dbReference type="PIRSR" id="PIRSR600101-2"/>
    </source>
</evidence>
<dbReference type="InterPro" id="IPR055262">
    <property type="entry name" value="GGT_CS"/>
</dbReference>
<evidence type="ECO:0000313" key="9">
    <source>
        <dbReference type="Proteomes" id="UP000887574"/>
    </source>
</evidence>
<keyword evidence="2" id="KW-0645">Protease</keyword>
<accession>A0A915E6K2</accession>
<dbReference type="InterPro" id="IPR043138">
    <property type="entry name" value="GGT_lsub"/>
</dbReference>
<dbReference type="Proteomes" id="UP000887574">
    <property type="component" value="Unplaced"/>
</dbReference>
<evidence type="ECO:0000313" key="10">
    <source>
        <dbReference type="WBParaSite" id="jg26735"/>
    </source>
</evidence>
<sequence length="549" mass="60555">MGKFRKAAITCDHGICSEMGRDIMLKGGNAVDASIASLFCMGVTNPQSSGLGGLHNDLLQQNLKSCKVVDARETAPAASSRDMFGSDEWASKYGYRAIATPGELAGYWLAYKEFGSGRVNWSELVLPSAALARNGVPVSEFLAYVLGVKEKHFRTLPSMQGWINSATDKVYQFGDLIRRTSLANTLEKIAFSPDPVHMFYHGEMADIIVEEIQRNGGLLTKEDLAKYKPKVYERPLVSDGFFENQRMCGPPPPSSFAVMQSLVAVMVSRFSDHKREANPMSAVLDDTAFYHWMIEAQKFAYSQRTKLGDVDFVPEALQLSLNMSSREYTKAVLKKIPPHAMFPAYYSIDLTAPKEDHGTSHVSVIDAEGNGVSATSTVNRWFGAVVQSEKLGVVWNDEMDDFSSPGMSNGFGFAPSPTNFIEPGKRPMSSMSPTIMYDWKTGDIKFAIGASGGSKIISAMAKPIIRVLCFNETIKEAIDAPTLHNQFTPDITQFEDTQLVTDLEQKFQQKFKTSTGFEGIVQAIHVGDDGFLYANGDYRRRSNMHPGGF</sequence>
<feature type="binding site" evidence="8">
    <location>
        <position position="72"/>
    </location>
    <ligand>
        <name>L-glutamate</name>
        <dbReference type="ChEBI" id="CHEBI:29985"/>
    </ligand>
</feature>
<evidence type="ECO:0000256" key="6">
    <source>
        <dbReference type="ARBA" id="ARBA00023315"/>
    </source>
</evidence>
<evidence type="ECO:0000256" key="3">
    <source>
        <dbReference type="ARBA" id="ARBA00022679"/>
    </source>
</evidence>
<organism evidence="9 10">
    <name type="scientific">Ditylenchus dipsaci</name>
    <dbReference type="NCBI Taxonomy" id="166011"/>
    <lineage>
        <taxon>Eukaryota</taxon>
        <taxon>Metazoa</taxon>
        <taxon>Ecdysozoa</taxon>
        <taxon>Nematoda</taxon>
        <taxon>Chromadorea</taxon>
        <taxon>Rhabditida</taxon>
        <taxon>Tylenchina</taxon>
        <taxon>Tylenchomorpha</taxon>
        <taxon>Sphaerularioidea</taxon>
        <taxon>Anguinidae</taxon>
        <taxon>Anguininae</taxon>
        <taxon>Ditylenchus</taxon>
    </lineage>
</organism>
<proteinExistence type="inferred from homology"/>
<dbReference type="AlphaFoldDB" id="A0A915E6K2"/>
<dbReference type="PANTHER" id="PTHR11686">
    <property type="entry name" value="GAMMA GLUTAMYL TRANSPEPTIDASE"/>
    <property type="match status" value="1"/>
</dbReference>
<reference evidence="10" key="1">
    <citation type="submission" date="2022-11" db="UniProtKB">
        <authorList>
            <consortium name="WormBaseParasite"/>
        </authorList>
    </citation>
    <scope>IDENTIFICATION</scope>
</reference>
<dbReference type="GO" id="GO:0036374">
    <property type="term" value="F:glutathione hydrolase activity"/>
    <property type="evidence" value="ECO:0007669"/>
    <property type="project" value="InterPro"/>
</dbReference>
<dbReference type="InterPro" id="IPR029055">
    <property type="entry name" value="Ntn_hydrolases_N"/>
</dbReference>
<dbReference type="FunFam" id="3.60.20.40:FF:000006">
    <property type="entry name" value="Protein CBG05566"/>
    <property type="match status" value="1"/>
</dbReference>
<keyword evidence="3" id="KW-0808">Transferase</keyword>
<name>A0A915E6K2_9BILA</name>
<feature type="binding site" evidence="8">
    <location>
        <position position="453"/>
    </location>
    <ligand>
        <name>L-glutamate</name>
        <dbReference type="ChEBI" id="CHEBI:29985"/>
    </ligand>
</feature>
<evidence type="ECO:0000256" key="7">
    <source>
        <dbReference type="PIRSR" id="PIRSR600101-1"/>
    </source>
</evidence>
<feature type="binding site" evidence="8">
    <location>
        <position position="401"/>
    </location>
    <ligand>
        <name>L-glutamate</name>
        <dbReference type="ChEBI" id="CHEBI:29985"/>
    </ligand>
</feature>
<dbReference type="PANTHER" id="PTHR11686:SF17">
    <property type="entry name" value="GAMMA-GLUTAMYLTRANSPEPTIDASE 1"/>
    <property type="match status" value="1"/>
</dbReference>
<dbReference type="InterPro" id="IPR043137">
    <property type="entry name" value="GGT_ssub_C"/>
</dbReference>
<evidence type="ECO:0000256" key="5">
    <source>
        <dbReference type="ARBA" id="ARBA00023180"/>
    </source>
</evidence>
<dbReference type="Gene3D" id="1.10.246.130">
    <property type="match status" value="1"/>
</dbReference>
<dbReference type="PROSITE" id="PS00462">
    <property type="entry name" value="G_GLU_TRANSPEPTIDASE"/>
    <property type="match status" value="1"/>
</dbReference>
<feature type="binding site" evidence="8">
    <location>
        <begin position="377"/>
        <end position="379"/>
    </location>
    <ligand>
        <name>L-glutamate</name>
        <dbReference type="ChEBI" id="CHEBI:29985"/>
    </ligand>
</feature>
<feature type="active site" description="Nucleophile" evidence="7">
    <location>
        <position position="359"/>
    </location>
</feature>
<dbReference type="WBParaSite" id="jg26735">
    <property type="protein sequence ID" value="jg26735"/>
    <property type="gene ID" value="jg26735"/>
</dbReference>
<keyword evidence="5" id="KW-0325">Glycoprotein</keyword>
<evidence type="ECO:0000256" key="1">
    <source>
        <dbReference type="ARBA" id="ARBA00009381"/>
    </source>
</evidence>
<dbReference type="GO" id="GO:0006508">
    <property type="term" value="P:proteolysis"/>
    <property type="evidence" value="ECO:0007669"/>
    <property type="project" value="UniProtKB-KW"/>
</dbReference>
<protein>
    <submittedName>
        <fullName evidence="10">Gamma-glutamyltransferase</fullName>
    </submittedName>
</protein>
<dbReference type="GO" id="GO:0005886">
    <property type="term" value="C:plasma membrane"/>
    <property type="evidence" value="ECO:0007669"/>
    <property type="project" value="TreeGrafter"/>
</dbReference>
<dbReference type="GO" id="GO:0006751">
    <property type="term" value="P:glutathione catabolic process"/>
    <property type="evidence" value="ECO:0007669"/>
    <property type="project" value="InterPro"/>
</dbReference>
<dbReference type="InterPro" id="IPR000101">
    <property type="entry name" value="GGT_peptidase"/>
</dbReference>
<dbReference type="FunFam" id="1.10.246.130:FF:000005">
    <property type="entry name" value="Gamma-glutamyltranspeptidase 1, putative"/>
    <property type="match status" value="1"/>
</dbReference>
<dbReference type="PRINTS" id="PR01210">
    <property type="entry name" value="GGTRANSPTASE"/>
</dbReference>
<keyword evidence="4" id="KW-0378">Hydrolase</keyword>
<dbReference type="Gene3D" id="3.60.20.40">
    <property type="match status" value="1"/>
</dbReference>
<dbReference type="Pfam" id="PF01019">
    <property type="entry name" value="G_glu_transpept"/>
    <property type="match status" value="1"/>
</dbReference>
<evidence type="ECO:0000256" key="2">
    <source>
        <dbReference type="ARBA" id="ARBA00022670"/>
    </source>
</evidence>
<dbReference type="SUPFAM" id="SSF56235">
    <property type="entry name" value="N-terminal nucleophile aminohydrolases (Ntn hydrolases)"/>
    <property type="match status" value="1"/>
</dbReference>
<keyword evidence="6" id="KW-0012">Acyltransferase</keyword>
<evidence type="ECO:0000256" key="4">
    <source>
        <dbReference type="ARBA" id="ARBA00022801"/>
    </source>
</evidence>
<comment type="similarity">
    <text evidence="1">Belongs to the gamma-glutamyltransferase family.</text>
</comment>
<feature type="binding site" evidence="8">
    <location>
        <begin position="429"/>
        <end position="430"/>
    </location>
    <ligand>
        <name>L-glutamate</name>
        <dbReference type="ChEBI" id="CHEBI:29985"/>
    </ligand>
</feature>
<keyword evidence="9" id="KW-1185">Reference proteome</keyword>
<dbReference type="GO" id="GO:0016746">
    <property type="term" value="F:acyltransferase activity"/>
    <property type="evidence" value="ECO:0007669"/>
    <property type="project" value="UniProtKB-KW"/>
</dbReference>